<dbReference type="InterPro" id="IPR000014">
    <property type="entry name" value="PAS"/>
</dbReference>
<dbReference type="InterPro" id="IPR009057">
    <property type="entry name" value="Homeodomain-like_sf"/>
</dbReference>
<proteinExistence type="predicted"/>
<dbReference type="InterPro" id="IPR029016">
    <property type="entry name" value="GAF-like_dom_sf"/>
</dbReference>
<feature type="domain" description="DNA binding HTH" evidence="2">
    <location>
        <begin position="381"/>
        <end position="420"/>
    </location>
</feature>
<dbReference type="Proteomes" id="UP001209701">
    <property type="component" value="Unassembled WGS sequence"/>
</dbReference>
<dbReference type="InterPro" id="IPR002197">
    <property type="entry name" value="HTH_Fis"/>
</dbReference>
<dbReference type="RefSeq" id="WP_263571395.1">
    <property type="nucleotide sequence ID" value="NZ_JAJIRN010000005.1"/>
</dbReference>
<keyword evidence="4" id="KW-1185">Reference proteome</keyword>
<reference evidence="3 4" key="1">
    <citation type="submission" date="2021-11" db="EMBL/GenBank/DDBJ databases">
        <authorList>
            <person name="Liang Q."/>
            <person name="Mou H."/>
            <person name="Liu Z."/>
        </authorList>
    </citation>
    <scope>NUCLEOTIDE SEQUENCE [LARGE SCALE GENOMIC DNA]</scope>
    <source>
        <strain evidence="3 4">CHU3</strain>
    </source>
</reference>
<comment type="caution">
    <text evidence="3">The sequence shown here is derived from an EMBL/GenBank/DDBJ whole genome shotgun (WGS) entry which is preliminary data.</text>
</comment>
<organism evidence="3 4">
    <name type="scientific">Roseateles oligotrophus</name>
    <dbReference type="NCBI Taxonomy" id="1769250"/>
    <lineage>
        <taxon>Bacteria</taxon>
        <taxon>Pseudomonadati</taxon>
        <taxon>Pseudomonadota</taxon>
        <taxon>Betaproteobacteria</taxon>
        <taxon>Burkholderiales</taxon>
        <taxon>Sphaerotilaceae</taxon>
        <taxon>Roseateles</taxon>
    </lineage>
</organism>
<dbReference type="Gene3D" id="3.30.450.40">
    <property type="match status" value="1"/>
</dbReference>
<name>A0ABT2YFJ8_9BURK</name>
<dbReference type="Gene3D" id="1.10.10.60">
    <property type="entry name" value="Homeodomain-like"/>
    <property type="match status" value="1"/>
</dbReference>
<evidence type="ECO:0000259" key="2">
    <source>
        <dbReference type="Pfam" id="PF02954"/>
    </source>
</evidence>
<gene>
    <name evidence="3" type="ORF">LNV07_11970</name>
</gene>
<evidence type="ECO:0000313" key="3">
    <source>
        <dbReference type="EMBL" id="MCV2368799.1"/>
    </source>
</evidence>
<dbReference type="Pfam" id="PF01590">
    <property type="entry name" value="GAF"/>
    <property type="match status" value="1"/>
</dbReference>
<evidence type="ECO:0000313" key="4">
    <source>
        <dbReference type="Proteomes" id="UP001209701"/>
    </source>
</evidence>
<sequence>MLSSHERCQVFGLSPQQRADMSCLSQASLVEVLQRNARLCAQALPIMEMLYEQLIHAHSMVLLTDASGVVMHALGDPAFLERAQRVALTPGAVWSEAVKGTNAVGTALMTEAPTLVNGQDHYLREFHFLTCSAAPIFDHKGALLGVINVSGDRRTYHPHTLALALMAARMVETQWFNDLFRQSLRLHIHPSSANLGTLREGVLALDETGRVVGVNRSAIEILGQTATQLRRSALPALFGIDLAGMLEHTHGHPNQPLQLALPKASQSAGAKGIGELLVAAHVEAGGKAPAQCLHGVLSLGQASNPSVAPSFNRLAQAAPERLAAIGPNVQAVAAASAALEHAAALTTSTDALVNASQRSQLLSAPQPLAKTDSNALLEAATLRQTELQAIQAAVLNCRGNLALAARQLGIGRSTLYRKLKDVPAPAVN</sequence>
<accession>A0ABT2YFJ8</accession>
<dbReference type="SUPFAM" id="SSF46689">
    <property type="entry name" value="Homeodomain-like"/>
    <property type="match status" value="1"/>
</dbReference>
<dbReference type="PRINTS" id="PR01590">
    <property type="entry name" value="HTHFIS"/>
</dbReference>
<dbReference type="EMBL" id="JAJIRN010000005">
    <property type="protein sequence ID" value="MCV2368799.1"/>
    <property type="molecule type" value="Genomic_DNA"/>
</dbReference>
<dbReference type="CDD" id="cd00130">
    <property type="entry name" value="PAS"/>
    <property type="match status" value="1"/>
</dbReference>
<dbReference type="InterPro" id="IPR003018">
    <property type="entry name" value="GAF"/>
</dbReference>
<protein>
    <submittedName>
        <fullName evidence="3">GAF domain-containing protein</fullName>
    </submittedName>
</protein>
<dbReference type="SUPFAM" id="SSF55781">
    <property type="entry name" value="GAF domain-like"/>
    <property type="match status" value="1"/>
</dbReference>
<dbReference type="Pfam" id="PF02954">
    <property type="entry name" value="HTH_8"/>
    <property type="match status" value="1"/>
</dbReference>
<evidence type="ECO:0000259" key="1">
    <source>
        <dbReference type="Pfam" id="PF01590"/>
    </source>
</evidence>
<feature type="domain" description="GAF" evidence="1">
    <location>
        <begin position="45"/>
        <end position="173"/>
    </location>
</feature>
<dbReference type="Gene3D" id="3.30.450.20">
    <property type="entry name" value="PAS domain"/>
    <property type="match status" value="1"/>
</dbReference>